<feature type="compositionally biased region" description="Basic and acidic residues" evidence="14">
    <location>
        <begin position="390"/>
        <end position="400"/>
    </location>
</feature>
<feature type="region of interest" description="Disordered" evidence="14">
    <location>
        <begin position="376"/>
        <end position="400"/>
    </location>
</feature>
<evidence type="ECO:0000256" key="11">
    <source>
        <dbReference type="ARBA" id="ARBA00022989"/>
    </source>
</evidence>
<evidence type="ECO:0000256" key="2">
    <source>
        <dbReference type="ARBA" id="ARBA00004141"/>
    </source>
</evidence>
<comment type="subcellular location">
    <subcellularLocation>
        <location evidence="3">Cell junction</location>
        <location evidence="3">Tight junction</location>
    </subcellularLocation>
    <subcellularLocation>
        <location evidence="1">Lateral cell membrane</location>
    </subcellularLocation>
    <subcellularLocation>
        <location evidence="2">Membrane</location>
        <topology evidence="2">Multi-pass membrane protein</topology>
    </subcellularLocation>
</comment>
<sequence>MENCSFLVDNCTDLFPDFNASNTPVSTADVYSDGDNSTYESIACGEWVPAQHNLIQFSNFCFAAAFCIPRSYQHGIIVLRALVTVGFFVQAVWSGVHVCSYDIVTWSTVLGILNLLHTLVLCIRMIPPSLSPELTELYGRVFSPLKVSRKHFKELTREASILTLDPGDSYAVEDETNADERLSILLKGKLKVTCDSIHLHYITSYQFIDSPEWEAGHVTSDEYFQVTITAEEESMYLCWPKLKLARVLRHRPNLKIILSNLIGKDITQKLYWLNEAVGLSGALDGKDNTPTGCDHFRRVMSRSLSADAVNTSTKGHVKSQSWRQQAGDKNDSLIFSDNESSLLNLTQHEWWQPVRANQFLENSPFPAATIVTSNTLLPATPSTPTKPRKPREVKFDESQV</sequence>
<evidence type="ECO:0000313" key="16">
    <source>
        <dbReference type="EMBL" id="BET01396.1"/>
    </source>
</evidence>
<keyword evidence="17" id="KW-1185">Reference proteome</keyword>
<keyword evidence="11" id="KW-1133">Transmembrane helix</keyword>
<evidence type="ECO:0000256" key="9">
    <source>
        <dbReference type="ARBA" id="ARBA00022889"/>
    </source>
</evidence>
<organism evidence="16 17">
    <name type="scientific">Nesidiocoris tenuis</name>
    <dbReference type="NCBI Taxonomy" id="355587"/>
    <lineage>
        <taxon>Eukaryota</taxon>
        <taxon>Metazoa</taxon>
        <taxon>Ecdysozoa</taxon>
        <taxon>Arthropoda</taxon>
        <taxon>Hexapoda</taxon>
        <taxon>Insecta</taxon>
        <taxon>Pterygota</taxon>
        <taxon>Neoptera</taxon>
        <taxon>Paraneoptera</taxon>
        <taxon>Hemiptera</taxon>
        <taxon>Heteroptera</taxon>
        <taxon>Panheteroptera</taxon>
        <taxon>Cimicomorpha</taxon>
        <taxon>Miridae</taxon>
        <taxon>Dicyphina</taxon>
        <taxon>Nesidiocoris</taxon>
    </lineage>
</organism>
<keyword evidence="9" id="KW-0130">Cell adhesion</keyword>
<evidence type="ECO:0000256" key="14">
    <source>
        <dbReference type="SAM" id="MobiDB-lite"/>
    </source>
</evidence>
<evidence type="ECO:0000256" key="13">
    <source>
        <dbReference type="ARBA" id="ARBA00023180"/>
    </source>
</evidence>
<dbReference type="InterPro" id="IPR055272">
    <property type="entry name" value="POPDC1-3_dom"/>
</dbReference>
<evidence type="ECO:0000256" key="10">
    <source>
        <dbReference type="ARBA" id="ARBA00022949"/>
    </source>
</evidence>
<protein>
    <submittedName>
        <fullName evidence="16">Popeye protein conserved region</fullName>
    </submittedName>
</protein>
<keyword evidence="12" id="KW-0472">Membrane</keyword>
<evidence type="ECO:0000256" key="4">
    <source>
        <dbReference type="ARBA" id="ARBA00007146"/>
    </source>
</evidence>
<evidence type="ECO:0000256" key="7">
    <source>
        <dbReference type="ARBA" id="ARBA00022475"/>
    </source>
</evidence>
<accession>A0ABN7BAI4</accession>
<feature type="domain" description="POPDC1-3" evidence="15">
    <location>
        <begin position="50"/>
        <end position="275"/>
    </location>
</feature>
<reference evidence="16 17" key="1">
    <citation type="submission" date="2023-09" db="EMBL/GenBank/DDBJ databases">
        <title>Nesidiocoris tenuis whole genome shotgun sequence.</title>
        <authorList>
            <person name="Shibata T."/>
            <person name="Shimoda M."/>
            <person name="Kobayashi T."/>
            <person name="Uehara T."/>
        </authorList>
    </citation>
    <scope>NUCLEOTIDE SEQUENCE [LARGE SCALE GENOMIC DNA]</scope>
    <source>
        <strain evidence="16 17">Japan</strain>
    </source>
</reference>
<evidence type="ECO:0000256" key="1">
    <source>
        <dbReference type="ARBA" id="ARBA00004124"/>
    </source>
</evidence>
<dbReference type="SUPFAM" id="SSF51206">
    <property type="entry name" value="cAMP-binding domain-like"/>
    <property type="match status" value="1"/>
</dbReference>
<name>A0ABN7BAI4_9HEMI</name>
<dbReference type="PANTHER" id="PTHR12101:SF17">
    <property type="entry name" value="BLOOD VESSEL EPICARDIAL SUBSTANCE"/>
    <property type="match status" value="1"/>
</dbReference>
<keyword evidence="10" id="KW-0965">Cell junction</keyword>
<dbReference type="Pfam" id="PF04831">
    <property type="entry name" value="POPDC1-3"/>
    <property type="match status" value="1"/>
</dbReference>
<keyword evidence="8" id="KW-0812">Transmembrane</keyword>
<evidence type="ECO:0000256" key="5">
    <source>
        <dbReference type="ARBA" id="ARBA00022427"/>
    </source>
</evidence>
<evidence type="ECO:0000256" key="12">
    <source>
        <dbReference type="ARBA" id="ARBA00023136"/>
    </source>
</evidence>
<evidence type="ECO:0000256" key="6">
    <source>
        <dbReference type="ARBA" id="ARBA00022473"/>
    </source>
</evidence>
<keyword evidence="5" id="KW-0796">Tight junction</keyword>
<evidence type="ECO:0000313" key="17">
    <source>
        <dbReference type="Proteomes" id="UP001307889"/>
    </source>
</evidence>
<dbReference type="InterPro" id="IPR006916">
    <property type="entry name" value="POPDC1-3"/>
</dbReference>
<keyword evidence="13" id="KW-0325">Glycoprotein</keyword>
<dbReference type="Proteomes" id="UP001307889">
    <property type="component" value="Chromosome 12"/>
</dbReference>
<comment type="similarity">
    <text evidence="4">Belongs to the popeye family.</text>
</comment>
<gene>
    <name evidence="16" type="ORF">NTJ_14212</name>
</gene>
<dbReference type="InterPro" id="IPR018490">
    <property type="entry name" value="cNMP-bd_dom_sf"/>
</dbReference>
<keyword evidence="7" id="KW-1003">Cell membrane</keyword>
<evidence type="ECO:0000256" key="8">
    <source>
        <dbReference type="ARBA" id="ARBA00022692"/>
    </source>
</evidence>
<evidence type="ECO:0000256" key="3">
    <source>
        <dbReference type="ARBA" id="ARBA00004435"/>
    </source>
</evidence>
<proteinExistence type="inferred from homology"/>
<dbReference type="PANTHER" id="PTHR12101">
    <property type="entry name" value="POPEYE DOMAIN CONTAINING PROTEIN"/>
    <property type="match status" value="1"/>
</dbReference>
<keyword evidence="6" id="KW-0217">Developmental protein</keyword>
<evidence type="ECO:0000259" key="15">
    <source>
        <dbReference type="Pfam" id="PF04831"/>
    </source>
</evidence>
<dbReference type="EMBL" id="AP028920">
    <property type="protein sequence ID" value="BET01396.1"/>
    <property type="molecule type" value="Genomic_DNA"/>
</dbReference>